<comment type="similarity">
    <text evidence="2">Belongs to the UPF0410 family.</text>
</comment>
<reference evidence="8 9" key="1">
    <citation type="journal article" date="2019" name="Int. J. Syst. Evol. Microbiol.">
        <title>Thermogemmatispora aurantia sp. nov. and Thermogemmatispora argillosa sp. nov., within the class Ktedonobacteria, and emended description of the genus Thermogemmatispora.</title>
        <authorList>
            <person name="Zheng Y."/>
            <person name="Wang C.M."/>
            <person name="Sakai Y."/>
            <person name="Abe K."/>
            <person name="Yokota A."/>
            <person name="Yabe S."/>
        </authorList>
    </citation>
    <scope>NUCLEOTIDE SEQUENCE [LARGE SCALE GENOMIC DNA]</scope>
    <source>
        <strain evidence="8 9">A1-2</strain>
    </source>
</reference>
<accession>A0A5J4K9P0</accession>
<dbReference type="EMBL" id="BKZV01000002">
    <property type="protein sequence ID" value="GER83401.1"/>
    <property type="molecule type" value="Genomic_DNA"/>
</dbReference>
<dbReference type="Pfam" id="PF04226">
    <property type="entry name" value="Transgly_assoc"/>
    <property type="match status" value="1"/>
</dbReference>
<dbReference type="PANTHER" id="PTHR33884:SF3">
    <property type="entry name" value="UPF0410 PROTEIN YMGE"/>
    <property type="match status" value="1"/>
</dbReference>
<comment type="caution">
    <text evidence="8">The sequence shown here is derived from an EMBL/GenBank/DDBJ whole genome shotgun (WGS) entry which is preliminary data.</text>
</comment>
<evidence type="ECO:0000313" key="9">
    <source>
        <dbReference type="Proteomes" id="UP000334820"/>
    </source>
</evidence>
<dbReference type="InterPro" id="IPR007341">
    <property type="entry name" value="Transgly_assoc"/>
</dbReference>
<dbReference type="GO" id="GO:0005886">
    <property type="term" value="C:plasma membrane"/>
    <property type="evidence" value="ECO:0007669"/>
    <property type="project" value="UniProtKB-SubCell"/>
</dbReference>
<proteinExistence type="inferred from homology"/>
<evidence type="ECO:0000256" key="1">
    <source>
        <dbReference type="ARBA" id="ARBA00004651"/>
    </source>
</evidence>
<evidence type="ECO:0008006" key="10">
    <source>
        <dbReference type="Google" id="ProtNLM"/>
    </source>
</evidence>
<keyword evidence="6 7" id="KW-0472">Membrane</keyword>
<keyword evidence="9" id="KW-1185">Reference proteome</keyword>
<evidence type="ECO:0000256" key="5">
    <source>
        <dbReference type="ARBA" id="ARBA00022989"/>
    </source>
</evidence>
<evidence type="ECO:0000313" key="8">
    <source>
        <dbReference type="EMBL" id="GER83401.1"/>
    </source>
</evidence>
<sequence>MMDGISFHPGLGHIHLYPGELLAWLLVGLIAGFLAAKLVRGQGLGCLLDICVGLVGAVIGGFLMSLLGINETFHFLGTTLVAFLGASLLLLLVELIAGGRRSI</sequence>
<feature type="transmembrane region" description="Helical" evidence="7">
    <location>
        <begin position="21"/>
        <end position="39"/>
    </location>
</feature>
<evidence type="ECO:0000256" key="3">
    <source>
        <dbReference type="ARBA" id="ARBA00022475"/>
    </source>
</evidence>
<dbReference type="PANTHER" id="PTHR33884">
    <property type="entry name" value="UPF0410 PROTEIN YMGE"/>
    <property type="match status" value="1"/>
</dbReference>
<keyword evidence="3" id="KW-1003">Cell membrane</keyword>
<evidence type="ECO:0000256" key="7">
    <source>
        <dbReference type="SAM" id="Phobius"/>
    </source>
</evidence>
<feature type="transmembrane region" description="Helical" evidence="7">
    <location>
        <begin position="75"/>
        <end position="97"/>
    </location>
</feature>
<dbReference type="Proteomes" id="UP000334820">
    <property type="component" value="Unassembled WGS sequence"/>
</dbReference>
<evidence type="ECO:0000256" key="2">
    <source>
        <dbReference type="ARBA" id="ARBA00011006"/>
    </source>
</evidence>
<keyword evidence="4 7" id="KW-0812">Transmembrane</keyword>
<keyword evidence="5 7" id="KW-1133">Transmembrane helix</keyword>
<gene>
    <name evidence="8" type="ORF">KTAU_20380</name>
</gene>
<protein>
    <recommendedName>
        <fullName evidence="10">Transglycosylase</fullName>
    </recommendedName>
</protein>
<dbReference type="AlphaFoldDB" id="A0A5J4K9P0"/>
<evidence type="ECO:0000256" key="4">
    <source>
        <dbReference type="ARBA" id="ARBA00022692"/>
    </source>
</evidence>
<organism evidence="8 9">
    <name type="scientific">Thermogemmatispora aurantia</name>
    <dbReference type="NCBI Taxonomy" id="2045279"/>
    <lineage>
        <taxon>Bacteria</taxon>
        <taxon>Bacillati</taxon>
        <taxon>Chloroflexota</taxon>
        <taxon>Ktedonobacteria</taxon>
        <taxon>Thermogemmatisporales</taxon>
        <taxon>Thermogemmatisporaceae</taxon>
        <taxon>Thermogemmatispora</taxon>
    </lineage>
</organism>
<feature type="transmembrane region" description="Helical" evidence="7">
    <location>
        <begin position="46"/>
        <end position="69"/>
    </location>
</feature>
<dbReference type="RefSeq" id="WP_228026379.1">
    <property type="nucleotide sequence ID" value="NZ_BKZV01000002.1"/>
</dbReference>
<evidence type="ECO:0000256" key="6">
    <source>
        <dbReference type="ARBA" id="ARBA00023136"/>
    </source>
</evidence>
<comment type="subcellular location">
    <subcellularLocation>
        <location evidence="1">Cell membrane</location>
        <topology evidence="1">Multi-pass membrane protein</topology>
    </subcellularLocation>
</comment>
<name>A0A5J4K9P0_9CHLR</name>